<comment type="caution">
    <text evidence="1">The sequence shown here is derived from an EMBL/GenBank/DDBJ whole genome shotgun (WGS) entry which is preliminary data.</text>
</comment>
<evidence type="ECO:0008006" key="3">
    <source>
        <dbReference type="Google" id="ProtNLM"/>
    </source>
</evidence>
<accession>A0A4R9M8G6</accession>
<evidence type="ECO:0000313" key="2">
    <source>
        <dbReference type="Proteomes" id="UP000298058"/>
    </source>
</evidence>
<protein>
    <recommendedName>
        <fullName evidence="3">Phage tail protein</fullName>
    </recommendedName>
</protein>
<proteinExistence type="predicted"/>
<sequence>MNHFFNIKFPEFIEKYGKDWTQFQTILNEYVDFYFKKVWELYQFNNVNTINEKAIDWILKALKIEYTGNDNLKTKKIKLRYFISQYRKKGLAEIYLNLQEAVVGERGSIVSGQSLGVWRWGFSRWHGSTIQASDIRWSLAGSQFEIYINCKTTENSLLDEIVLLYRQSSILPAFYKIYLVDDSYNILRTV</sequence>
<gene>
    <name evidence="1" type="ORF">EHS15_01915</name>
</gene>
<name>A0A4R9M8G6_9LEPT</name>
<evidence type="ECO:0000313" key="1">
    <source>
        <dbReference type="EMBL" id="TGN20818.1"/>
    </source>
</evidence>
<organism evidence="1 2">
    <name type="scientific">Leptospira idonii</name>
    <dbReference type="NCBI Taxonomy" id="1193500"/>
    <lineage>
        <taxon>Bacteria</taxon>
        <taxon>Pseudomonadati</taxon>
        <taxon>Spirochaetota</taxon>
        <taxon>Spirochaetia</taxon>
        <taxon>Leptospirales</taxon>
        <taxon>Leptospiraceae</taxon>
        <taxon>Leptospira</taxon>
    </lineage>
</organism>
<dbReference type="RefSeq" id="WP_135758853.1">
    <property type="nucleotide sequence ID" value="NZ_RQHW01000007.1"/>
</dbReference>
<keyword evidence="2" id="KW-1185">Reference proteome</keyword>
<reference evidence="1" key="1">
    <citation type="journal article" date="2019" name="PLoS Negl. Trop. Dis.">
        <title>Revisiting the worldwide diversity of Leptospira species in the environment.</title>
        <authorList>
            <person name="Vincent A.T."/>
            <person name="Schiettekatte O."/>
            <person name="Bourhy P."/>
            <person name="Veyrier F.J."/>
            <person name="Picardeau M."/>
        </authorList>
    </citation>
    <scope>NUCLEOTIDE SEQUENCE [LARGE SCALE GENOMIC DNA]</scope>
    <source>
        <strain evidence="1">201300427</strain>
    </source>
</reference>
<dbReference type="EMBL" id="RQHW01000007">
    <property type="protein sequence ID" value="TGN20818.1"/>
    <property type="molecule type" value="Genomic_DNA"/>
</dbReference>
<dbReference type="Proteomes" id="UP000298058">
    <property type="component" value="Unassembled WGS sequence"/>
</dbReference>
<dbReference type="AlphaFoldDB" id="A0A4R9M8G6"/>